<dbReference type="EMBL" id="AMZN01000031">
    <property type="protein sequence ID" value="ELR71892.1"/>
    <property type="molecule type" value="Genomic_DNA"/>
</dbReference>
<organism evidence="1 2">
    <name type="scientific">Fulvivirga imtechensis AK7</name>
    <dbReference type="NCBI Taxonomy" id="1237149"/>
    <lineage>
        <taxon>Bacteria</taxon>
        <taxon>Pseudomonadati</taxon>
        <taxon>Bacteroidota</taxon>
        <taxon>Cytophagia</taxon>
        <taxon>Cytophagales</taxon>
        <taxon>Fulvivirgaceae</taxon>
        <taxon>Fulvivirga</taxon>
    </lineage>
</organism>
<reference evidence="1 2" key="1">
    <citation type="submission" date="2012-12" db="EMBL/GenBank/DDBJ databases">
        <title>Genome assembly of Fulvivirga imtechensis AK7.</title>
        <authorList>
            <person name="Nupur N."/>
            <person name="Khatri I."/>
            <person name="Kumar R."/>
            <person name="Subramanian S."/>
            <person name="Pinnaka A."/>
        </authorList>
    </citation>
    <scope>NUCLEOTIDE SEQUENCE [LARGE SCALE GENOMIC DNA]</scope>
    <source>
        <strain evidence="1 2">AK7</strain>
    </source>
</reference>
<evidence type="ECO:0000313" key="1">
    <source>
        <dbReference type="EMBL" id="ELR71892.1"/>
    </source>
</evidence>
<sequence>MLMKKTYHFIIVAFVTLGLWSCESEAIEVNKSCTYNATIKDLSGLDGCGYLFMLENGDYLEPVWRWGFCGTPPLPEGATEDPLWDFQFEDGKKLRLGFEYTNNYGSSCMKGKTVIITCLETIDDDSPEL</sequence>
<protein>
    <submittedName>
        <fullName evidence="1">Uncharacterized protein</fullName>
    </submittedName>
</protein>
<comment type="caution">
    <text evidence="1">The sequence shown here is derived from an EMBL/GenBank/DDBJ whole genome shotgun (WGS) entry which is preliminary data.</text>
</comment>
<evidence type="ECO:0000313" key="2">
    <source>
        <dbReference type="Proteomes" id="UP000011135"/>
    </source>
</evidence>
<dbReference type="Proteomes" id="UP000011135">
    <property type="component" value="Unassembled WGS sequence"/>
</dbReference>
<gene>
    <name evidence="1" type="ORF">C900_02131</name>
</gene>
<keyword evidence="2" id="KW-1185">Reference proteome</keyword>
<dbReference type="AlphaFoldDB" id="L8JXE5"/>
<proteinExistence type="predicted"/>
<accession>L8JXE5</accession>
<name>L8JXE5_9BACT</name>